<dbReference type="EC" id="2.3.1.1" evidence="7"/>
<evidence type="ECO:0000256" key="3">
    <source>
        <dbReference type="ARBA" id="ARBA00022605"/>
    </source>
</evidence>
<dbReference type="Gene3D" id="3.60.70.12">
    <property type="entry name" value="L-amino peptidase D-ALA esterase/amidase"/>
    <property type="match status" value="1"/>
</dbReference>
<dbReference type="AlphaFoldDB" id="A0A3B1DDY9"/>
<evidence type="ECO:0000256" key="4">
    <source>
        <dbReference type="ARBA" id="ARBA00022679"/>
    </source>
</evidence>
<dbReference type="InterPro" id="IPR042195">
    <property type="entry name" value="ArgJ_beta_C"/>
</dbReference>
<evidence type="ECO:0000256" key="1">
    <source>
        <dbReference type="ARBA" id="ARBA00006774"/>
    </source>
</evidence>
<keyword evidence="6 7" id="KW-0012">Acyltransferase</keyword>
<dbReference type="NCBIfam" id="NF003802">
    <property type="entry name" value="PRK05388.1"/>
    <property type="match status" value="1"/>
</dbReference>
<reference evidence="7" key="1">
    <citation type="submission" date="2018-06" db="EMBL/GenBank/DDBJ databases">
        <authorList>
            <person name="Zhirakovskaya E."/>
        </authorList>
    </citation>
    <scope>NUCLEOTIDE SEQUENCE</scope>
</reference>
<dbReference type="GO" id="GO:0006592">
    <property type="term" value="P:ornithine biosynthetic process"/>
    <property type="evidence" value="ECO:0007669"/>
    <property type="project" value="TreeGrafter"/>
</dbReference>
<protein>
    <submittedName>
        <fullName evidence="7">Glutamate N-acetyltransferase @ N-acetylglutamate synthase</fullName>
        <ecNumber evidence="7">2.3.1.1</ecNumber>
        <ecNumber evidence="7">2.3.1.35</ecNumber>
    </submittedName>
</protein>
<evidence type="ECO:0000256" key="6">
    <source>
        <dbReference type="ARBA" id="ARBA00023315"/>
    </source>
</evidence>
<dbReference type="InterPro" id="IPR002813">
    <property type="entry name" value="Arg_biosynth_ArgJ"/>
</dbReference>
<name>A0A3B1DDY9_9ZZZZ</name>
<organism evidence="7">
    <name type="scientific">hydrothermal vent metagenome</name>
    <dbReference type="NCBI Taxonomy" id="652676"/>
    <lineage>
        <taxon>unclassified sequences</taxon>
        <taxon>metagenomes</taxon>
        <taxon>ecological metagenomes</taxon>
    </lineage>
</organism>
<sequence>MKVVKGGVTKPKGFRANGLCCGIKKSGKQDLALIVSDVPAVGACVFTKNSVIAAPLVVSKKHIRNNKIQAIITNSGNANCFTGSVGLKYAEQTTELIGDLLNISKQDVIVSSTGIISKPLQYNHIKNSVSKLVEGLSMMGATKAAQAILTTDLCTKEVTVEIIVGGKKVTIGACAKGSGMIAPNMATMLCFITTDAEISSKMLKLALKQATDKSFNCITIDGCMSTNDMVTVMANGLAGNKKITTANKDFEIFCEALDYVCLDLAKKIVFDGEGATKFIEIKVQNAKDDKQAKAVALKVANCNLVKTAAYGSNTNWGRVTAAVGALGIKEITEENMNIKVSSFKKKNISIVVNLALGQGQAKVYTSDLSKEYIRINAEYN</sequence>
<dbReference type="GO" id="GO:0006526">
    <property type="term" value="P:L-arginine biosynthetic process"/>
    <property type="evidence" value="ECO:0007669"/>
    <property type="project" value="UniProtKB-KW"/>
</dbReference>
<keyword evidence="5" id="KW-0068">Autocatalytic cleavage</keyword>
<dbReference type="EC" id="2.3.1.35" evidence="7"/>
<keyword evidence="2" id="KW-0055">Arginine biosynthesis</keyword>
<dbReference type="CDD" id="cd02152">
    <property type="entry name" value="OAT"/>
    <property type="match status" value="1"/>
</dbReference>
<dbReference type="FunFam" id="3.60.70.12:FF:000001">
    <property type="entry name" value="Arginine biosynthesis bifunctional protein ArgJ, chloroplastic"/>
    <property type="match status" value="1"/>
</dbReference>
<accession>A0A3B1DDY9</accession>
<dbReference type="Gene3D" id="3.10.20.340">
    <property type="entry name" value="ArgJ beta chain, C-terminal domain"/>
    <property type="match status" value="2"/>
</dbReference>
<dbReference type="PANTHER" id="PTHR23100">
    <property type="entry name" value="ARGININE BIOSYNTHESIS BIFUNCTIONAL PROTEIN ARGJ"/>
    <property type="match status" value="1"/>
</dbReference>
<evidence type="ECO:0000256" key="5">
    <source>
        <dbReference type="ARBA" id="ARBA00022813"/>
    </source>
</evidence>
<gene>
    <name evidence="7" type="ORF">MNBD_UNCLBAC01-126</name>
</gene>
<comment type="similarity">
    <text evidence="1">Belongs to the ArgJ family.</text>
</comment>
<evidence type="ECO:0000256" key="2">
    <source>
        <dbReference type="ARBA" id="ARBA00022571"/>
    </source>
</evidence>
<dbReference type="SUPFAM" id="SSF56266">
    <property type="entry name" value="DmpA/ArgJ-like"/>
    <property type="match status" value="1"/>
</dbReference>
<dbReference type="EMBL" id="UOGJ01000027">
    <property type="protein sequence ID" value="VAX35063.1"/>
    <property type="molecule type" value="Genomic_DNA"/>
</dbReference>
<dbReference type="Pfam" id="PF01960">
    <property type="entry name" value="ArgJ"/>
    <property type="match status" value="1"/>
</dbReference>
<dbReference type="PANTHER" id="PTHR23100:SF0">
    <property type="entry name" value="ARGININE BIOSYNTHESIS BIFUNCTIONAL PROTEIN ARGJ, MITOCHONDRIAL"/>
    <property type="match status" value="1"/>
</dbReference>
<dbReference type="GO" id="GO:0004042">
    <property type="term" value="F:L-glutamate N-acetyltransferase activity"/>
    <property type="evidence" value="ECO:0007669"/>
    <property type="project" value="TreeGrafter"/>
</dbReference>
<dbReference type="GO" id="GO:0004358">
    <property type="term" value="F:L-glutamate N-acetyltransferase activity, acting on acetyl-L-ornithine as donor"/>
    <property type="evidence" value="ECO:0007669"/>
    <property type="project" value="UniProtKB-EC"/>
</dbReference>
<dbReference type="InterPro" id="IPR016117">
    <property type="entry name" value="ArgJ-like_dom_sf"/>
</dbReference>
<keyword evidence="4 7" id="KW-0808">Transferase</keyword>
<keyword evidence="3" id="KW-0028">Amino-acid biosynthesis</keyword>
<dbReference type="NCBIfam" id="TIGR00120">
    <property type="entry name" value="ArgJ"/>
    <property type="match status" value="1"/>
</dbReference>
<evidence type="ECO:0000313" key="7">
    <source>
        <dbReference type="EMBL" id="VAX35063.1"/>
    </source>
</evidence>
<dbReference type="HAMAP" id="MF_01106">
    <property type="entry name" value="ArgJ"/>
    <property type="match status" value="1"/>
</dbReference>
<proteinExistence type="inferred from homology"/>